<gene>
    <name evidence="2" type="ORF">AN963_21245</name>
</gene>
<accession>A0ABR5N0K1</accession>
<keyword evidence="3" id="KW-1185">Reference proteome</keyword>
<proteinExistence type="predicted"/>
<reference evidence="2 3" key="1">
    <citation type="submission" date="2015-09" db="EMBL/GenBank/DDBJ databases">
        <title>Genome sequencing project for genomic taxonomy and phylogenomics of Bacillus-like bacteria.</title>
        <authorList>
            <person name="Liu B."/>
            <person name="Wang J."/>
            <person name="Zhu Y."/>
            <person name="Liu G."/>
            <person name="Chen Q."/>
            <person name="Chen Z."/>
            <person name="Lan J."/>
            <person name="Che J."/>
            <person name="Ge C."/>
            <person name="Shi H."/>
            <person name="Pan Z."/>
            <person name="Liu X."/>
        </authorList>
    </citation>
    <scope>NUCLEOTIDE SEQUENCE [LARGE SCALE GENOMIC DNA]</scope>
    <source>
        <strain evidence="2 3">DSM 8552</strain>
    </source>
</reference>
<dbReference type="RefSeq" id="WP_055746554.1">
    <property type="nucleotide sequence ID" value="NZ_LJJB01000013.1"/>
</dbReference>
<name>A0ABR5N0K1_BRECH</name>
<dbReference type="EMBL" id="LJJB01000013">
    <property type="protein sequence ID" value="KQL43976.1"/>
    <property type="molecule type" value="Genomic_DNA"/>
</dbReference>
<protein>
    <recommendedName>
        <fullName evidence="4">Secreted protein</fullName>
    </recommendedName>
</protein>
<feature type="region of interest" description="Disordered" evidence="1">
    <location>
        <begin position="35"/>
        <end position="58"/>
    </location>
</feature>
<evidence type="ECO:0000256" key="1">
    <source>
        <dbReference type="SAM" id="MobiDB-lite"/>
    </source>
</evidence>
<dbReference type="Proteomes" id="UP000051063">
    <property type="component" value="Unassembled WGS sequence"/>
</dbReference>
<evidence type="ECO:0000313" key="3">
    <source>
        <dbReference type="Proteomes" id="UP000051063"/>
    </source>
</evidence>
<comment type="caution">
    <text evidence="2">The sequence shown here is derived from an EMBL/GenBank/DDBJ whole genome shotgun (WGS) entry which is preliminary data.</text>
</comment>
<evidence type="ECO:0008006" key="4">
    <source>
        <dbReference type="Google" id="ProtNLM"/>
    </source>
</evidence>
<sequence length="274" mass="30910">MYKWALGAILYVAVVIGGFTVYDKVTVDDKQALTNHSNEKHGVQNEGSHAHGTDSHEEGISDVNTFVQADKDEIKVYLKDKAGNPVNELEVNHEKLVHFIVVDEHLQKYYHLHPEQTGKGQFKIKNTLPEGFYKAFIDSKPKNLAYHVTPVPFIVGHPTVSDQNLGIKPDNSFTQQIDGETVTLKMSSFEINQPVTLTFDLDKTNLTPYLGALGHVVIVDESAQQYLHVHPAQQEEPVFETQFEQPGIYKIWAEFKQNGKVRAFPFVVQIKGEK</sequence>
<evidence type="ECO:0000313" key="2">
    <source>
        <dbReference type="EMBL" id="KQL43976.1"/>
    </source>
</evidence>
<organism evidence="2 3">
    <name type="scientific">Brevibacillus choshinensis</name>
    <dbReference type="NCBI Taxonomy" id="54911"/>
    <lineage>
        <taxon>Bacteria</taxon>
        <taxon>Bacillati</taxon>
        <taxon>Bacillota</taxon>
        <taxon>Bacilli</taxon>
        <taxon>Bacillales</taxon>
        <taxon>Paenibacillaceae</taxon>
        <taxon>Brevibacillus</taxon>
    </lineage>
</organism>